<dbReference type="PANTHER" id="PTHR11048">
    <property type="entry name" value="PRENYLTRANSFERASES"/>
    <property type="match status" value="1"/>
</dbReference>
<comment type="similarity">
    <text evidence="3 12">Belongs to the UbiA prenyltransferase family.</text>
</comment>
<dbReference type="GO" id="GO:0008412">
    <property type="term" value="F:4-hydroxybenzoate polyprenyltransferase activity"/>
    <property type="evidence" value="ECO:0007669"/>
    <property type="project" value="UniProtKB-UniRule"/>
</dbReference>
<dbReference type="Pfam" id="PF01040">
    <property type="entry name" value="UbiA"/>
    <property type="match status" value="1"/>
</dbReference>
<dbReference type="FunFam" id="1.10.357.140:FF:000002">
    <property type="entry name" value="4-hydroxybenzoate octaprenyltransferase"/>
    <property type="match status" value="1"/>
</dbReference>
<keyword evidence="17" id="KW-1185">Reference proteome</keyword>
<proteinExistence type="inferred from homology"/>
<dbReference type="NCBIfam" id="TIGR01474">
    <property type="entry name" value="ubiA_proteo"/>
    <property type="match status" value="1"/>
</dbReference>
<dbReference type="RefSeq" id="WP_105064408.1">
    <property type="nucleotide sequence ID" value="NZ_BSOU01000011.1"/>
</dbReference>
<comment type="catalytic activity">
    <reaction evidence="12">
        <text>all-trans-octaprenyl diphosphate + 4-hydroxybenzoate = 4-hydroxy-3-(all-trans-octaprenyl)benzoate + diphosphate</text>
        <dbReference type="Rhea" id="RHEA:27782"/>
        <dbReference type="ChEBI" id="CHEBI:1617"/>
        <dbReference type="ChEBI" id="CHEBI:17879"/>
        <dbReference type="ChEBI" id="CHEBI:33019"/>
        <dbReference type="ChEBI" id="CHEBI:57711"/>
        <dbReference type="EC" id="2.5.1.39"/>
    </reaction>
</comment>
<accession>A0A2S7X1G0</accession>
<evidence type="ECO:0000256" key="9">
    <source>
        <dbReference type="ARBA" id="ARBA00022842"/>
    </source>
</evidence>
<evidence type="ECO:0000256" key="8">
    <source>
        <dbReference type="ARBA" id="ARBA00022692"/>
    </source>
</evidence>
<dbReference type="Gene3D" id="1.10.357.140">
    <property type="entry name" value="UbiA prenyltransferase"/>
    <property type="match status" value="1"/>
</dbReference>
<dbReference type="Gene3D" id="1.20.120.1780">
    <property type="entry name" value="UbiA prenyltransferase"/>
    <property type="match status" value="1"/>
</dbReference>
<comment type="function">
    <text evidence="12">Catalyzes the prenylation of para-hydroxybenzoate (PHB) with an all-trans polyprenyl group. Mediates the second step in the final reaction sequence of ubiquinone-8 (UQ-8) biosynthesis, which is the condensation of the polyisoprenoid side chain with PHB, generating the first membrane-bound Q intermediate 3-octaprenyl-4-hydroxybenzoate.</text>
</comment>
<evidence type="ECO:0000256" key="5">
    <source>
        <dbReference type="ARBA" id="ARBA00022519"/>
    </source>
</evidence>
<evidence type="ECO:0000256" key="10">
    <source>
        <dbReference type="ARBA" id="ARBA00022989"/>
    </source>
</evidence>
<dbReference type="OrthoDB" id="9782418at2"/>
<comment type="caution">
    <text evidence="15">The sequence shown here is derived from an EMBL/GenBank/DDBJ whole genome shotgun (WGS) entry which is preliminary data.</text>
</comment>
<dbReference type="EC" id="2.5.1.39" evidence="12 13"/>
<dbReference type="EMBL" id="MSCP01000004">
    <property type="protein sequence ID" value="PQJ83788.1"/>
    <property type="molecule type" value="Genomic_DNA"/>
</dbReference>
<reference evidence="17" key="3">
    <citation type="journal article" date="2019" name="Int. J. Syst. Evol. Microbiol.">
        <title>The Global Catalogue of Microorganisms (GCM) 10K type strain sequencing project: providing services to taxonomists for standard genome sequencing and annotation.</title>
        <authorList>
            <consortium name="The Broad Institute Genomics Platform"/>
            <consortium name="The Broad Institute Genome Sequencing Center for Infectious Disease"/>
            <person name="Wu L."/>
            <person name="Ma J."/>
        </authorList>
    </citation>
    <scope>NUCLEOTIDE SEQUENCE [LARGE SCALE GENOMIC DNA]</scope>
    <source>
        <strain evidence="17">NBRC 105001</strain>
    </source>
</reference>
<feature type="transmembrane region" description="Helical" evidence="12">
    <location>
        <begin position="87"/>
        <end position="107"/>
    </location>
</feature>
<dbReference type="Proteomes" id="UP001156660">
    <property type="component" value="Unassembled WGS sequence"/>
</dbReference>
<dbReference type="InterPro" id="IPR000537">
    <property type="entry name" value="UbiA_prenyltransferase"/>
</dbReference>
<evidence type="ECO:0000256" key="12">
    <source>
        <dbReference type="HAMAP-Rule" id="MF_01635"/>
    </source>
</evidence>
<evidence type="ECO:0000256" key="11">
    <source>
        <dbReference type="ARBA" id="ARBA00023136"/>
    </source>
</evidence>
<dbReference type="HAMAP" id="MF_01635">
    <property type="entry name" value="UbiA"/>
    <property type="match status" value="1"/>
</dbReference>
<evidence type="ECO:0000313" key="15">
    <source>
        <dbReference type="EMBL" id="PQJ83788.1"/>
    </source>
</evidence>
<gene>
    <name evidence="12 14" type="primary">ubiA</name>
    <name evidence="15" type="ORF">BTO23_20030</name>
    <name evidence="14" type="ORF">GCM10007855_34300</name>
</gene>
<name>A0A2S7X1G0_9GAMM</name>
<dbReference type="EMBL" id="BSOU01000011">
    <property type="protein sequence ID" value="GLR76555.1"/>
    <property type="molecule type" value="Genomic_DNA"/>
</dbReference>
<keyword evidence="5 12" id="KW-0997">Cell inner membrane</keyword>
<evidence type="ECO:0000256" key="1">
    <source>
        <dbReference type="ARBA" id="ARBA00001946"/>
    </source>
</evidence>
<evidence type="ECO:0000256" key="3">
    <source>
        <dbReference type="ARBA" id="ARBA00005985"/>
    </source>
</evidence>
<evidence type="ECO:0000313" key="17">
    <source>
        <dbReference type="Proteomes" id="UP001156660"/>
    </source>
</evidence>
<evidence type="ECO:0000256" key="7">
    <source>
        <dbReference type="ARBA" id="ARBA00022688"/>
    </source>
</evidence>
<dbReference type="CDD" id="cd13959">
    <property type="entry name" value="PT_UbiA_COQ2"/>
    <property type="match status" value="1"/>
</dbReference>
<dbReference type="UniPathway" id="UPA00232"/>
<feature type="transmembrane region" description="Helical" evidence="12">
    <location>
        <begin position="265"/>
        <end position="284"/>
    </location>
</feature>
<comment type="cofactor">
    <cofactor evidence="1 12">
        <name>Mg(2+)</name>
        <dbReference type="ChEBI" id="CHEBI:18420"/>
    </cofactor>
</comment>
<comment type="subcellular location">
    <subcellularLocation>
        <location evidence="12">Cell inner membrane</location>
        <topology evidence="12">Multi-pass membrane protein</topology>
    </subcellularLocation>
    <subcellularLocation>
        <location evidence="2">Membrane</location>
        <topology evidence="2">Multi-pass membrane protein</topology>
    </subcellularLocation>
</comment>
<reference evidence="15 16" key="2">
    <citation type="submission" date="2016-12" db="EMBL/GenBank/DDBJ databases">
        <title>Diversity of luminous bacteria.</title>
        <authorList>
            <person name="Yoshizawa S."/>
            <person name="Kogure K."/>
        </authorList>
    </citation>
    <scope>NUCLEOTIDE SEQUENCE [LARGE SCALE GENOMIC DNA]</scope>
    <source>
        <strain evidence="15 16">NBRC 105001</strain>
    </source>
</reference>
<keyword evidence="4 12" id="KW-1003">Cell membrane</keyword>
<feature type="transmembrane region" description="Helical" evidence="12">
    <location>
        <begin position="113"/>
        <end position="131"/>
    </location>
</feature>
<evidence type="ECO:0000313" key="16">
    <source>
        <dbReference type="Proteomes" id="UP000239273"/>
    </source>
</evidence>
<dbReference type="FunFam" id="1.20.120.1780:FF:000001">
    <property type="entry name" value="4-hydroxybenzoate octaprenyltransferase"/>
    <property type="match status" value="1"/>
</dbReference>
<keyword evidence="9 12" id="KW-0460">Magnesium</keyword>
<dbReference type="PANTHER" id="PTHR11048:SF28">
    <property type="entry name" value="4-HYDROXYBENZOATE POLYPRENYLTRANSFERASE, MITOCHONDRIAL"/>
    <property type="match status" value="1"/>
</dbReference>
<sequence>MTTSKAQAFWQLTRMNRPIGSLLLLWPTLWALFLAADGLPDWHVLIVFVLGVLFMRSAGCVINDFADRKVDGHVKRTANRPLPSGLISSKEALTLFAVLVVCSFLLVLTMNTLTIMLSGIGIVLAVAYPFMKRVTYLPQFVLGLAFSWAIPMAYAAESNQVPLEAWLLFVINALWTIAYDTQYAMVDRDDDLKIGIKSTAILFGRFDKLIIGLLQLSVLTLLIVLGSELALSSVYYWGVLAAAGFFVYQQWLIKGRERDACFKAFLNNNYVGGLVFVAISASVLI</sequence>
<reference evidence="14" key="4">
    <citation type="submission" date="2023-01" db="EMBL/GenBank/DDBJ databases">
        <title>Draft genome sequence of Aliivibrio sifiae strain NBRC 105001.</title>
        <authorList>
            <person name="Sun Q."/>
            <person name="Mori K."/>
        </authorList>
    </citation>
    <scope>NUCLEOTIDE SEQUENCE</scope>
    <source>
        <strain evidence="14">NBRC 105001</strain>
    </source>
</reference>
<dbReference type="InterPro" id="IPR039653">
    <property type="entry name" value="Prenyltransferase"/>
</dbReference>
<protein>
    <recommendedName>
        <fullName evidence="12 13">4-hydroxybenzoate octaprenyltransferase</fullName>
        <ecNumber evidence="12 13">2.5.1.39</ecNumber>
    </recommendedName>
    <alternativeName>
        <fullName evidence="12">4-HB polyprenyltransferase</fullName>
    </alternativeName>
</protein>
<keyword evidence="7 12" id="KW-0831">Ubiquinone biosynthesis</keyword>
<feature type="transmembrane region" description="Helical" evidence="12">
    <location>
        <begin position="206"/>
        <end position="227"/>
    </location>
</feature>
<feature type="transmembrane region" description="Helical" evidence="12">
    <location>
        <begin position="136"/>
        <end position="154"/>
    </location>
</feature>
<feature type="transmembrane region" description="Helical" evidence="12">
    <location>
        <begin position="166"/>
        <end position="186"/>
    </location>
</feature>
<keyword evidence="10 12" id="KW-1133">Transmembrane helix</keyword>
<dbReference type="InterPro" id="IPR044878">
    <property type="entry name" value="UbiA_sf"/>
</dbReference>
<reference evidence="14" key="1">
    <citation type="journal article" date="2014" name="Int. J. Syst. Evol. Microbiol.">
        <title>Complete genome of a new Firmicutes species belonging to the dominant human colonic microbiota ('Ruminococcus bicirculans') reveals two chromosomes and a selective capacity to utilize plant glucans.</title>
        <authorList>
            <consortium name="NISC Comparative Sequencing Program"/>
            <person name="Wegmann U."/>
            <person name="Louis P."/>
            <person name="Goesmann A."/>
            <person name="Henrissat B."/>
            <person name="Duncan S.H."/>
            <person name="Flint H.J."/>
        </authorList>
    </citation>
    <scope>NUCLEOTIDE SEQUENCE</scope>
    <source>
        <strain evidence="14">NBRC 105001</strain>
    </source>
</reference>
<dbReference type="AlphaFoldDB" id="A0A2S7X1G0"/>
<evidence type="ECO:0000256" key="4">
    <source>
        <dbReference type="ARBA" id="ARBA00022475"/>
    </source>
</evidence>
<keyword evidence="8 12" id="KW-0812">Transmembrane</keyword>
<organism evidence="15 16">
    <name type="scientific">Aliivibrio sifiae</name>
    <dbReference type="NCBI Taxonomy" id="566293"/>
    <lineage>
        <taxon>Bacteria</taxon>
        <taxon>Pseudomonadati</taxon>
        <taxon>Pseudomonadota</taxon>
        <taxon>Gammaproteobacteria</taxon>
        <taxon>Vibrionales</taxon>
        <taxon>Vibrionaceae</taxon>
        <taxon>Aliivibrio</taxon>
    </lineage>
</organism>
<evidence type="ECO:0000256" key="2">
    <source>
        <dbReference type="ARBA" id="ARBA00004141"/>
    </source>
</evidence>
<dbReference type="Proteomes" id="UP000239273">
    <property type="component" value="Unassembled WGS sequence"/>
</dbReference>
<feature type="transmembrane region" description="Helical" evidence="12">
    <location>
        <begin position="45"/>
        <end position="66"/>
    </location>
</feature>
<evidence type="ECO:0000256" key="6">
    <source>
        <dbReference type="ARBA" id="ARBA00022679"/>
    </source>
</evidence>
<dbReference type="GO" id="GO:0005886">
    <property type="term" value="C:plasma membrane"/>
    <property type="evidence" value="ECO:0007669"/>
    <property type="project" value="UniProtKB-SubCell"/>
</dbReference>
<comment type="pathway">
    <text evidence="12">Cofactor biosynthesis; ubiquinone biosynthesis.</text>
</comment>
<keyword evidence="11 12" id="KW-0472">Membrane</keyword>
<dbReference type="InterPro" id="IPR006370">
    <property type="entry name" value="HB_polyprenyltransferase-like"/>
</dbReference>
<feature type="transmembrane region" description="Helical" evidence="12">
    <location>
        <begin position="233"/>
        <end position="253"/>
    </location>
</feature>
<evidence type="ECO:0000313" key="14">
    <source>
        <dbReference type="EMBL" id="GLR76555.1"/>
    </source>
</evidence>
<keyword evidence="6 12" id="KW-0808">Transferase</keyword>
<evidence type="ECO:0000256" key="13">
    <source>
        <dbReference type="NCBIfam" id="TIGR01474"/>
    </source>
</evidence>
<dbReference type="GO" id="GO:0006744">
    <property type="term" value="P:ubiquinone biosynthetic process"/>
    <property type="evidence" value="ECO:0007669"/>
    <property type="project" value="UniProtKB-UniRule"/>
</dbReference>